<dbReference type="Pfam" id="PF23143">
    <property type="entry name" value="2TM_P5A-ATPase"/>
    <property type="match status" value="1"/>
</dbReference>
<keyword evidence="1" id="KW-1133">Transmembrane helix</keyword>
<dbReference type="AlphaFoldDB" id="A0A6N2KW18"/>
<gene>
    <name evidence="3" type="ORF">SVIM_LOCUS142473</name>
</gene>
<accession>A0A6N2KW18</accession>
<sequence length="253" mass="28334">MAMEIRCFAICSFVCDLDGYDCASIDIVDALIVLGGLVSIHVLTLLFTAWSIDFKCFVQYSKVNDIYAADSCKVTPAKFSGSKEVVPLHIPQQDSNGFILQIVFSGKEMEFVVSGLDESWMIFEVVRMKLNKEKEGAVVAPFTTFQLFDSNSSSAVTTELEVYPKHKLNLELSIGLPCQPQPSSINDLNDSKQANQRHQEQVVIHQSFRTSATPFSSARAVVHRTTCLCIYNRGFKKSVTADSQYRFYRPLDD</sequence>
<evidence type="ECO:0000256" key="1">
    <source>
        <dbReference type="SAM" id="Phobius"/>
    </source>
</evidence>
<keyword evidence="1" id="KW-0812">Transmembrane</keyword>
<proteinExistence type="predicted"/>
<reference evidence="3" key="1">
    <citation type="submission" date="2019-03" db="EMBL/GenBank/DDBJ databases">
        <authorList>
            <person name="Mank J."/>
            <person name="Almeida P."/>
        </authorList>
    </citation>
    <scope>NUCLEOTIDE SEQUENCE</scope>
    <source>
        <strain evidence="3">78183</strain>
    </source>
</reference>
<evidence type="ECO:0000313" key="3">
    <source>
        <dbReference type="EMBL" id="VFU32476.1"/>
    </source>
</evidence>
<organism evidence="3">
    <name type="scientific">Salix viminalis</name>
    <name type="common">Common osier</name>
    <name type="synonym">Basket willow</name>
    <dbReference type="NCBI Taxonomy" id="40686"/>
    <lineage>
        <taxon>Eukaryota</taxon>
        <taxon>Viridiplantae</taxon>
        <taxon>Streptophyta</taxon>
        <taxon>Embryophyta</taxon>
        <taxon>Tracheophyta</taxon>
        <taxon>Spermatophyta</taxon>
        <taxon>Magnoliopsida</taxon>
        <taxon>eudicotyledons</taxon>
        <taxon>Gunneridae</taxon>
        <taxon>Pentapetalae</taxon>
        <taxon>rosids</taxon>
        <taxon>fabids</taxon>
        <taxon>Malpighiales</taxon>
        <taxon>Salicaceae</taxon>
        <taxon>Saliceae</taxon>
        <taxon>Salix</taxon>
    </lineage>
</organism>
<feature type="transmembrane region" description="Helical" evidence="1">
    <location>
        <begin position="29"/>
        <end position="52"/>
    </location>
</feature>
<dbReference type="InterPro" id="IPR057255">
    <property type="entry name" value="2TM_P5A-ATPase"/>
</dbReference>
<keyword evidence="1" id="KW-0472">Membrane</keyword>
<name>A0A6N2KW18_SALVM</name>
<feature type="domain" description="P5A-ATPase transmembrane helical hairpin" evidence="2">
    <location>
        <begin position="30"/>
        <end position="64"/>
    </location>
</feature>
<protein>
    <recommendedName>
        <fullName evidence="2">P5A-ATPase transmembrane helical hairpin domain-containing protein</fullName>
    </recommendedName>
</protein>
<dbReference type="EMBL" id="CAADRP010000791">
    <property type="protein sequence ID" value="VFU32476.1"/>
    <property type="molecule type" value="Genomic_DNA"/>
</dbReference>
<evidence type="ECO:0000259" key="2">
    <source>
        <dbReference type="Pfam" id="PF23143"/>
    </source>
</evidence>